<evidence type="ECO:0000256" key="1">
    <source>
        <dbReference type="SAM" id="Phobius"/>
    </source>
</evidence>
<dbReference type="Proteomes" id="UP000231501">
    <property type="component" value="Unassembled WGS sequence"/>
</dbReference>
<keyword evidence="1" id="KW-0812">Transmembrane</keyword>
<feature type="transmembrane region" description="Helical" evidence="1">
    <location>
        <begin position="12"/>
        <end position="30"/>
    </location>
</feature>
<name>A0A2G9CBK3_9BURK</name>
<gene>
    <name evidence="2" type="ORF">CS062_07575</name>
</gene>
<sequence length="60" mass="6592">MLSPESRRLWTWPIALGVLSTSGLLSALVSDAWGDVWSWVGLGVPVAVIAWFAWRPRKAA</sequence>
<proteinExistence type="predicted"/>
<evidence type="ECO:0008006" key="4">
    <source>
        <dbReference type="Google" id="ProtNLM"/>
    </source>
</evidence>
<evidence type="ECO:0000313" key="3">
    <source>
        <dbReference type="Proteomes" id="UP000231501"/>
    </source>
</evidence>
<dbReference type="OrthoDB" id="6902852at2"/>
<organism evidence="2 3">
    <name type="scientific">Roseateles chitinivorans</name>
    <dbReference type="NCBI Taxonomy" id="2917965"/>
    <lineage>
        <taxon>Bacteria</taxon>
        <taxon>Pseudomonadati</taxon>
        <taxon>Pseudomonadota</taxon>
        <taxon>Betaproteobacteria</taxon>
        <taxon>Burkholderiales</taxon>
        <taxon>Sphaerotilaceae</taxon>
        <taxon>Roseateles</taxon>
    </lineage>
</organism>
<evidence type="ECO:0000313" key="2">
    <source>
        <dbReference type="EMBL" id="PIM53797.1"/>
    </source>
</evidence>
<keyword evidence="3" id="KW-1185">Reference proteome</keyword>
<feature type="transmembrane region" description="Helical" evidence="1">
    <location>
        <begin position="36"/>
        <end position="54"/>
    </location>
</feature>
<dbReference type="RefSeq" id="WP_099860911.1">
    <property type="nucleotide sequence ID" value="NZ_PEOG01000016.1"/>
</dbReference>
<reference evidence="2 3" key="1">
    <citation type="submission" date="2017-11" db="EMBL/GenBank/DDBJ databases">
        <title>Draft genome sequence of Mitsuaria sp. HWN-4.</title>
        <authorList>
            <person name="Gundlapally S.R."/>
        </authorList>
    </citation>
    <scope>NUCLEOTIDE SEQUENCE [LARGE SCALE GENOMIC DNA]</scope>
    <source>
        <strain evidence="2 3">HWN-4</strain>
    </source>
</reference>
<keyword evidence="1" id="KW-1133">Transmembrane helix</keyword>
<comment type="caution">
    <text evidence="2">The sequence shown here is derived from an EMBL/GenBank/DDBJ whole genome shotgun (WGS) entry which is preliminary data.</text>
</comment>
<dbReference type="EMBL" id="PEOG01000016">
    <property type="protein sequence ID" value="PIM53797.1"/>
    <property type="molecule type" value="Genomic_DNA"/>
</dbReference>
<dbReference type="AlphaFoldDB" id="A0A2G9CBK3"/>
<accession>A0A2G9CBK3</accession>
<protein>
    <recommendedName>
        <fullName evidence="4">DUF4175 domain-containing protein</fullName>
    </recommendedName>
</protein>
<keyword evidence="1" id="KW-0472">Membrane</keyword>